<reference evidence="1 2" key="1">
    <citation type="submission" date="2019-01" db="EMBL/GenBank/DDBJ databases">
        <title>Ancylomarina salipaludis sp. nov., isolated from a salt marsh.</title>
        <authorList>
            <person name="Yoon J.-H."/>
        </authorList>
    </citation>
    <scope>NUCLEOTIDE SEQUENCE [LARGE SCALE GENOMIC DNA]</scope>
    <source>
        <strain evidence="1 2">SHSM-M15</strain>
    </source>
</reference>
<evidence type="ECO:0008006" key="3">
    <source>
        <dbReference type="Google" id="ProtNLM"/>
    </source>
</evidence>
<protein>
    <recommendedName>
        <fullName evidence="3">Lipoprotein</fullName>
    </recommendedName>
</protein>
<proteinExistence type="predicted"/>
<keyword evidence="2" id="KW-1185">Reference proteome</keyword>
<dbReference type="PROSITE" id="PS51257">
    <property type="entry name" value="PROKAR_LIPOPROTEIN"/>
    <property type="match status" value="1"/>
</dbReference>
<accession>A0A4Q1JIF3</accession>
<sequence>MRKLIFILFILIGLSCCNNKDETLLTCEFSDPLEDLTWLKEYKESLKDCNIQISIFQATYKNQTVFYSAITDPLVNSIFKVLIWDCEGKVIKVFDNDERENFSNSVTKRVVLYRCKR</sequence>
<dbReference type="Proteomes" id="UP000289703">
    <property type="component" value="Unassembled WGS sequence"/>
</dbReference>
<dbReference type="OrthoDB" id="1438404at2"/>
<organism evidence="1 2">
    <name type="scientific">Ancylomarina salipaludis</name>
    <dbReference type="NCBI Taxonomy" id="2501299"/>
    <lineage>
        <taxon>Bacteria</taxon>
        <taxon>Pseudomonadati</taxon>
        <taxon>Bacteroidota</taxon>
        <taxon>Bacteroidia</taxon>
        <taxon>Marinilabiliales</taxon>
        <taxon>Marinifilaceae</taxon>
        <taxon>Ancylomarina</taxon>
    </lineage>
</organism>
<name>A0A4Q1JIF3_9BACT</name>
<dbReference type="AlphaFoldDB" id="A0A4Q1JIF3"/>
<dbReference type="RefSeq" id="WP_129255589.1">
    <property type="nucleotide sequence ID" value="NZ_SAXA01000019.1"/>
</dbReference>
<gene>
    <name evidence="1" type="ORF">EO244_15455</name>
</gene>
<evidence type="ECO:0000313" key="1">
    <source>
        <dbReference type="EMBL" id="RXQ88131.1"/>
    </source>
</evidence>
<dbReference type="EMBL" id="SAXA01000019">
    <property type="protein sequence ID" value="RXQ88131.1"/>
    <property type="molecule type" value="Genomic_DNA"/>
</dbReference>
<comment type="caution">
    <text evidence="1">The sequence shown here is derived from an EMBL/GenBank/DDBJ whole genome shotgun (WGS) entry which is preliminary data.</text>
</comment>
<evidence type="ECO:0000313" key="2">
    <source>
        <dbReference type="Proteomes" id="UP000289703"/>
    </source>
</evidence>